<evidence type="ECO:0000259" key="6">
    <source>
        <dbReference type="PROSITE" id="PS50977"/>
    </source>
</evidence>
<dbReference type="InterPro" id="IPR003012">
    <property type="entry name" value="Tet_transcr_reg_TetR"/>
</dbReference>
<keyword evidence="8" id="KW-1185">Reference proteome</keyword>
<evidence type="ECO:0000313" key="8">
    <source>
        <dbReference type="Proteomes" id="UP000185696"/>
    </source>
</evidence>
<feature type="DNA-binding region" description="H-T-H motif" evidence="5">
    <location>
        <begin position="29"/>
        <end position="48"/>
    </location>
</feature>
<dbReference type="RefSeq" id="WP_075135222.1">
    <property type="nucleotide sequence ID" value="NZ_MSIF01000012.1"/>
</dbReference>
<dbReference type="InterPro" id="IPR004111">
    <property type="entry name" value="Repressor_TetR_C"/>
</dbReference>
<comment type="caution">
    <text evidence="7">The sequence shown here is derived from an EMBL/GenBank/DDBJ whole genome shotgun (WGS) entry which is preliminary data.</text>
</comment>
<dbReference type="Pfam" id="PF00440">
    <property type="entry name" value="TetR_N"/>
    <property type="match status" value="1"/>
</dbReference>
<name>A0A7Z1AX00_9PSEU</name>
<evidence type="ECO:0000256" key="3">
    <source>
        <dbReference type="ARBA" id="ARBA00023125"/>
    </source>
</evidence>
<dbReference type="SUPFAM" id="SSF48498">
    <property type="entry name" value="Tetracyclin repressor-like, C-terminal domain"/>
    <property type="match status" value="1"/>
</dbReference>
<evidence type="ECO:0000256" key="2">
    <source>
        <dbReference type="ARBA" id="ARBA00023015"/>
    </source>
</evidence>
<dbReference type="Gene3D" id="1.10.10.60">
    <property type="entry name" value="Homeodomain-like"/>
    <property type="match status" value="1"/>
</dbReference>
<reference evidence="7 8" key="1">
    <citation type="submission" date="2016-12" db="EMBL/GenBank/DDBJ databases">
        <title>The draft genome sequence of Actinophytocola xinjiangensis.</title>
        <authorList>
            <person name="Wang W."/>
            <person name="Yuan L."/>
        </authorList>
    </citation>
    <scope>NUCLEOTIDE SEQUENCE [LARGE SCALE GENOMIC DNA]</scope>
    <source>
        <strain evidence="7 8">CGMCC 4.4663</strain>
    </source>
</reference>
<proteinExistence type="predicted"/>
<keyword evidence="2" id="KW-0805">Transcription regulation</keyword>
<dbReference type="Proteomes" id="UP000185696">
    <property type="component" value="Unassembled WGS sequence"/>
</dbReference>
<organism evidence="7 8">
    <name type="scientific">Actinophytocola xinjiangensis</name>
    <dbReference type="NCBI Taxonomy" id="485602"/>
    <lineage>
        <taxon>Bacteria</taxon>
        <taxon>Bacillati</taxon>
        <taxon>Actinomycetota</taxon>
        <taxon>Actinomycetes</taxon>
        <taxon>Pseudonocardiales</taxon>
        <taxon>Pseudonocardiaceae</taxon>
    </lineage>
</organism>
<dbReference type="Gene3D" id="1.10.357.10">
    <property type="entry name" value="Tetracycline Repressor, domain 2"/>
    <property type="match status" value="1"/>
</dbReference>
<dbReference type="SUPFAM" id="SSF46689">
    <property type="entry name" value="Homeodomain-like"/>
    <property type="match status" value="1"/>
</dbReference>
<dbReference type="PANTHER" id="PTHR30055:SF151">
    <property type="entry name" value="TRANSCRIPTIONAL REGULATORY PROTEIN"/>
    <property type="match status" value="1"/>
</dbReference>
<evidence type="ECO:0000256" key="4">
    <source>
        <dbReference type="ARBA" id="ARBA00023163"/>
    </source>
</evidence>
<keyword evidence="1" id="KW-0678">Repressor</keyword>
<sequence>MPRPRSLTRQGIAAAALAVIDRDGLDALTMRTAARELGVATMSLYRYVADRDELEVLVIDHVVADLDLSVPDAGWRERLTVLAGRLRAASCAHRGVVPLLLRHRHTSPAALRWIEATLGVLTEAGFTGRRRVVAQRTLVAFVFGALQNEYYGPLAGAGTAAMAQLSIKDFPVLAATARQARELSPEEEFHDGLAAVLVGLERSGVEEPK</sequence>
<keyword evidence="3 5" id="KW-0238">DNA-binding</keyword>
<feature type="domain" description="HTH tetR-type" evidence="6">
    <location>
        <begin position="6"/>
        <end position="66"/>
    </location>
</feature>
<dbReference type="InterPro" id="IPR036271">
    <property type="entry name" value="Tet_transcr_reg_TetR-rel_C_sf"/>
</dbReference>
<gene>
    <name evidence="7" type="ORF">BLA60_24070</name>
</gene>
<dbReference type="InterPro" id="IPR050109">
    <property type="entry name" value="HTH-type_TetR-like_transc_reg"/>
</dbReference>
<protein>
    <submittedName>
        <fullName evidence="7">TetR family transcriptional regulator</fullName>
    </submittedName>
</protein>
<dbReference type="GO" id="GO:0046677">
    <property type="term" value="P:response to antibiotic"/>
    <property type="evidence" value="ECO:0007669"/>
    <property type="project" value="InterPro"/>
</dbReference>
<dbReference type="GO" id="GO:0003700">
    <property type="term" value="F:DNA-binding transcription factor activity"/>
    <property type="evidence" value="ECO:0007669"/>
    <property type="project" value="TreeGrafter"/>
</dbReference>
<dbReference type="PANTHER" id="PTHR30055">
    <property type="entry name" value="HTH-TYPE TRANSCRIPTIONAL REGULATOR RUTR"/>
    <property type="match status" value="1"/>
</dbReference>
<evidence type="ECO:0000256" key="5">
    <source>
        <dbReference type="PROSITE-ProRule" id="PRU00335"/>
    </source>
</evidence>
<dbReference type="OrthoDB" id="329481at2"/>
<dbReference type="EMBL" id="MSIF01000012">
    <property type="protein sequence ID" value="OLF08481.1"/>
    <property type="molecule type" value="Genomic_DNA"/>
</dbReference>
<dbReference type="GO" id="GO:0045892">
    <property type="term" value="P:negative regulation of DNA-templated transcription"/>
    <property type="evidence" value="ECO:0007669"/>
    <property type="project" value="InterPro"/>
</dbReference>
<dbReference type="GO" id="GO:0000976">
    <property type="term" value="F:transcription cis-regulatory region binding"/>
    <property type="evidence" value="ECO:0007669"/>
    <property type="project" value="TreeGrafter"/>
</dbReference>
<dbReference type="AlphaFoldDB" id="A0A7Z1AX00"/>
<dbReference type="PROSITE" id="PS50977">
    <property type="entry name" value="HTH_TETR_2"/>
    <property type="match status" value="1"/>
</dbReference>
<accession>A0A7Z1AX00</accession>
<evidence type="ECO:0000313" key="7">
    <source>
        <dbReference type="EMBL" id="OLF08481.1"/>
    </source>
</evidence>
<dbReference type="Pfam" id="PF02909">
    <property type="entry name" value="TetR_C_1"/>
    <property type="match status" value="1"/>
</dbReference>
<keyword evidence="4" id="KW-0804">Transcription</keyword>
<dbReference type="InterPro" id="IPR001647">
    <property type="entry name" value="HTH_TetR"/>
</dbReference>
<evidence type="ECO:0000256" key="1">
    <source>
        <dbReference type="ARBA" id="ARBA00022491"/>
    </source>
</evidence>
<dbReference type="InterPro" id="IPR009057">
    <property type="entry name" value="Homeodomain-like_sf"/>
</dbReference>
<dbReference type="PRINTS" id="PR00400">
    <property type="entry name" value="TETREPRESSOR"/>
</dbReference>